<reference evidence="1 2" key="1">
    <citation type="submission" date="2018-03" db="EMBL/GenBank/DDBJ databases">
        <title>Comparative analysis of microorganisms from saline springs in Andes Mountain Range, Colombia.</title>
        <authorList>
            <person name="Rubin E."/>
        </authorList>
    </citation>
    <scope>NUCLEOTIDE SEQUENCE [LARGE SCALE GENOMIC DNA]</scope>
    <source>
        <strain evidence="1 2">CG 23</strain>
    </source>
</reference>
<sequence length="316" mass="35305">MTHDDAVLIAREHDRRGLRRGLLSGDLERVRRGAYRAATSDQSGLAAARRLTLDRLHAVHRQLRARHVFSHESAAFLWGAPLWRLPRRVNVLVPSSPSSRAATDIVRRRGVPDERVVLRGLPATPLLRTVVDCALTLHPLDALVIADWALADGLSREAALELLARPRRRNGTARARWVLENADPGAESPWETWIRYLALRAGLPRPRTQLPVEVDGRCYRVDLGWAEHRVLVEFDGRVKYVDGSFGDRYDADRARFEDKVREDAITARLGVRPLRFTAKDGPDPAAATATLLRAFPVPLRGSLKVNPLLPLPGASY</sequence>
<keyword evidence="2" id="KW-1185">Reference proteome</keyword>
<comment type="caution">
    <text evidence="1">The sequence shown here is derived from an EMBL/GenBank/DDBJ whole genome shotgun (WGS) entry which is preliminary data.</text>
</comment>
<evidence type="ECO:0000313" key="1">
    <source>
        <dbReference type="EMBL" id="PRZ08618.1"/>
    </source>
</evidence>
<proteinExistence type="predicted"/>
<dbReference type="RefSeq" id="WP_125206460.1">
    <property type="nucleotide sequence ID" value="NZ_PVTX01000002.1"/>
</dbReference>
<gene>
    <name evidence="1" type="ORF">BCL65_102160</name>
</gene>
<accession>A0ABX5EHP3</accession>
<evidence type="ECO:0000313" key="2">
    <source>
        <dbReference type="Proteomes" id="UP000239895"/>
    </source>
</evidence>
<dbReference type="EMBL" id="PVTX01000002">
    <property type="protein sequence ID" value="PRZ08618.1"/>
    <property type="molecule type" value="Genomic_DNA"/>
</dbReference>
<name>A0ABX5EHP3_9MICO</name>
<dbReference type="Proteomes" id="UP000239895">
    <property type="component" value="Unassembled WGS sequence"/>
</dbReference>
<organism evidence="1 2">
    <name type="scientific">Isoptericola halotolerans</name>
    <dbReference type="NCBI Taxonomy" id="300560"/>
    <lineage>
        <taxon>Bacteria</taxon>
        <taxon>Bacillati</taxon>
        <taxon>Actinomycetota</taxon>
        <taxon>Actinomycetes</taxon>
        <taxon>Micrococcales</taxon>
        <taxon>Promicromonosporaceae</taxon>
        <taxon>Isoptericola</taxon>
    </lineage>
</organism>
<protein>
    <submittedName>
        <fullName evidence="1">Transcriptional regulator, AbiEi antitoxin, Type IV TA system</fullName>
    </submittedName>
</protein>